<dbReference type="AlphaFoldDB" id="A0A5K7S4B0"/>
<dbReference type="Pfam" id="PF00472">
    <property type="entry name" value="RF-1"/>
    <property type="match status" value="1"/>
</dbReference>
<sequence length="138" mass="15600">MPELTVNIPDLSAEFQFFTSRSSGPGGQNVNKVNSKVELRFDIQNSDLLSEDQKNILLIKLASKITSEGILSVVSQRDRSQLSNKEDAIEKLYLLISKALTPVKPRKNTRPTKGSIEKRLATKRIKSEIKQNRQKFDD</sequence>
<dbReference type="GO" id="GO:0072344">
    <property type="term" value="P:rescue of stalled ribosome"/>
    <property type="evidence" value="ECO:0007669"/>
    <property type="project" value="TreeGrafter"/>
</dbReference>
<feature type="compositionally biased region" description="Basic and acidic residues" evidence="1">
    <location>
        <begin position="115"/>
        <end position="124"/>
    </location>
</feature>
<evidence type="ECO:0000313" key="4">
    <source>
        <dbReference type="Proteomes" id="UP001193389"/>
    </source>
</evidence>
<evidence type="ECO:0000259" key="2">
    <source>
        <dbReference type="PROSITE" id="PS00745"/>
    </source>
</evidence>
<reference evidence="3" key="1">
    <citation type="journal article" date="2020" name="Int. J. Syst. Evol. Microbiol.">
        <title>Aquipluma nitroreducens gen. nov. sp. nov., a novel facultatively anaerobic bacterium isolated from a freshwater lake.</title>
        <authorList>
            <person name="Watanabe M."/>
            <person name="Kojima H."/>
            <person name="Fukui M."/>
        </authorList>
    </citation>
    <scope>NUCLEOTIDE SEQUENCE</scope>
    <source>
        <strain evidence="3">MeG22</strain>
    </source>
</reference>
<dbReference type="RefSeq" id="WP_318349463.1">
    <property type="nucleotide sequence ID" value="NZ_AP018694.1"/>
</dbReference>
<dbReference type="SUPFAM" id="SSF110916">
    <property type="entry name" value="Peptidyl-tRNA hydrolase domain-like"/>
    <property type="match status" value="1"/>
</dbReference>
<evidence type="ECO:0000256" key="1">
    <source>
        <dbReference type="SAM" id="MobiDB-lite"/>
    </source>
</evidence>
<dbReference type="GO" id="GO:0004045">
    <property type="term" value="F:peptidyl-tRNA hydrolase activity"/>
    <property type="evidence" value="ECO:0007669"/>
    <property type="project" value="TreeGrafter"/>
</dbReference>
<dbReference type="Proteomes" id="UP001193389">
    <property type="component" value="Chromosome"/>
</dbReference>
<dbReference type="InterPro" id="IPR000352">
    <property type="entry name" value="Pep_chain_release_fac_I"/>
</dbReference>
<accession>A0A5K7S4B0</accession>
<dbReference type="EMBL" id="AP018694">
    <property type="protein sequence ID" value="BBE16382.1"/>
    <property type="molecule type" value="Genomic_DNA"/>
</dbReference>
<evidence type="ECO:0000313" key="3">
    <source>
        <dbReference type="EMBL" id="BBE16382.1"/>
    </source>
</evidence>
<organism evidence="3 4">
    <name type="scientific">Aquipluma nitroreducens</name>
    <dbReference type="NCBI Taxonomy" id="2010828"/>
    <lineage>
        <taxon>Bacteria</taxon>
        <taxon>Pseudomonadati</taxon>
        <taxon>Bacteroidota</taxon>
        <taxon>Bacteroidia</taxon>
        <taxon>Marinilabiliales</taxon>
        <taxon>Prolixibacteraceae</taxon>
        <taxon>Aquipluma</taxon>
    </lineage>
</organism>
<dbReference type="PANTHER" id="PTHR47814:SF1">
    <property type="entry name" value="PEPTIDYL-TRNA HYDROLASE ARFB"/>
    <property type="match status" value="1"/>
</dbReference>
<dbReference type="PROSITE" id="PS00745">
    <property type="entry name" value="RF_PROK_I"/>
    <property type="match status" value="1"/>
</dbReference>
<dbReference type="NCBIfam" id="NF006718">
    <property type="entry name" value="PRK09256.1"/>
    <property type="match status" value="1"/>
</dbReference>
<protein>
    <recommendedName>
        <fullName evidence="2">Prokaryotic-type class I peptide chain release factors domain-containing protein</fullName>
    </recommendedName>
</protein>
<name>A0A5K7S4B0_9BACT</name>
<gene>
    <name evidence="3" type="ORF">AQPE_0520</name>
</gene>
<dbReference type="KEGG" id="anf:AQPE_0520"/>
<feature type="region of interest" description="Disordered" evidence="1">
    <location>
        <begin position="104"/>
        <end position="124"/>
    </location>
</feature>
<dbReference type="PANTHER" id="PTHR47814">
    <property type="entry name" value="PEPTIDYL-TRNA HYDROLASE ARFB"/>
    <property type="match status" value="1"/>
</dbReference>
<proteinExistence type="predicted"/>
<dbReference type="GO" id="GO:0043022">
    <property type="term" value="F:ribosome binding"/>
    <property type="evidence" value="ECO:0007669"/>
    <property type="project" value="TreeGrafter"/>
</dbReference>
<dbReference type="GO" id="GO:0003747">
    <property type="term" value="F:translation release factor activity"/>
    <property type="evidence" value="ECO:0007669"/>
    <property type="project" value="InterPro"/>
</dbReference>
<keyword evidence="4" id="KW-1185">Reference proteome</keyword>
<dbReference type="Gene3D" id="3.30.160.20">
    <property type="match status" value="1"/>
</dbReference>
<feature type="domain" description="Prokaryotic-type class I peptide chain release factors" evidence="2">
    <location>
        <begin position="21"/>
        <end position="37"/>
    </location>
</feature>